<evidence type="ECO:0000313" key="7">
    <source>
        <dbReference type="EMBL" id="SEW08011.1"/>
    </source>
</evidence>
<dbReference type="Proteomes" id="UP000243605">
    <property type="component" value="Unassembled WGS sequence"/>
</dbReference>
<keyword evidence="1" id="KW-0963">Cytoplasm</keyword>
<dbReference type="CDD" id="cd24085">
    <property type="entry name" value="ASKHA_NBD_PanK-II_bac"/>
    <property type="match status" value="1"/>
</dbReference>
<gene>
    <name evidence="7" type="ORF">SAMN05192557_1532</name>
</gene>
<dbReference type="Gene3D" id="3.30.420.40">
    <property type="match status" value="1"/>
</dbReference>
<evidence type="ECO:0000256" key="3">
    <source>
        <dbReference type="ARBA" id="ARBA00022741"/>
    </source>
</evidence>
<dbReference type="PANTHER" id="PTHR12280:SF20">
    <property type="entry name" value="4'-PHOSPHOPANTETHEINE PHOSPHATASE"/>
    <property type="match status" value="1"/>
</dbReference>
<evidence type="ECO:0000256" key="5">
    <source>
        <dbReference type="ARBA" id="ARBA00022840"/>
    </source>
</evidence>
<dbReference type="PIRSF" id="PIRSF036940">
    <property type="entry name" value="PanK_bac_aCoA"/>
    <property type="match status" value="1"/>
</dbReference>
<dbReference type="GO" id="GO:0005829">
    <property type="term" value="C:cytosol"/>
    <property type="evidence" value="ECO:0007669"/>
    <property type="project" value="TreeGrafter"/>
</dbReference>
<dbReference type="GO" id="GO:0004594">
    <property type="term" value="F:pantothenate kinase activity"/>
    <property type="evidence" value="ECO:0007669"/>
    <property type="project" value="InterPro"/>
</dbReference>
<dbReference type="AlphaFoldDB" id="A0A662Z5I1"/>
<proteinExistence type="predicted"/>
<dbReference type="Pfam" id="PF03630">
    <property type="entry name" value="Fumble"/>
    <property type="match status" value="1"/>
</dbReference>
<keyword evidence="5" id="KW-0067">ATP-binding</keyword>
<dbReference type="PANTHER" id="PTHR12280">
    <property type="entry name" value="PANTOTHENATE KINASE"/>
    <property type="match status" value="1"/>
</dbReference>
<dbReference type="InterPro" id="IPR004567">
    <property type="entry name" value="Type_II_PanK"/>
</dbReference>
<evidence type="ECO:0000256" key="4">
    <source>
        <dbReference type="ARBA" id="ARBA00022777"/>
    </source>
</evidence>
<reference evidence="7 8" key="1">
    <citation type="submission" date="2016-10" db="EMBL/GenBank/DDBJ databases">
        <authorList>
            <person name="Varghese N."/>
            <person name="Submissions S."/>
        </authorList>
    </citation>
    <scope>NUCLEOTIDE SEQUENCE [LARGE SCALE GENOMIC DNA]</scope>
    <source>
        <strain evidence="7 8">IBRC-M10081</strain>
    </source>
</reference>
<dbReference type="EMBL" id="FOIT01000004">
    <property type="protein sequence ID" value="SEW08011.1"/>
    <property type="molecule type" value="Genomic_DNA"/>
</dbReference>
<evidence type="ECO:0000256" key="2">
    <source>
        <dbReference type="ARBA" id="ARBA00022679"/>
    </source>
</evidence>
<evidence type="ECO:0000256" key="1">
    <source>
        <dbReference type="ARBA" id="ARBA00022490"/>
    </source>
</evidence>
<dbReference type="GO" id="GO:0005524">
    <property type="term" value="F:ATP binding"/>
    <property type="evidence" value="ECO:0007669"/>
    <property type="project" value="UniProtKB-KW"/>
</dbReference>
<dbReference type="InterPro" id="IPR011602">
    <property type="entry name" value="Type_II_PanK_bac"/>
</dbReference>
<dbReference type="OrthoDB" id="358216at2"/>
<evidence type="ECO:0000313" key="8">
    <source>
        <dbReference type="Proteomes" id="UP000243605"/>
    </source>
</evidence>
<accession>A0A662Z5I1</accession>
<keyword evidence="6" id="KW-0173">Coenzyme A biosynthesis</keyword>
<organism evidence="7 8">
    <name type="scientific">Aliicoccus persicus</name>
    <dbReference type="NCBI Taxonomy" id="930138"/>
    <lineage>
        <taxon>Bacteria</taxon>
        <taxon>Bacillati</taxon>
        <taxon>Bacillota</taxon>
        <taxon>Bacilli</taxon>
        <taxon>Bacillales</taxon>
        <taxon>Staphylococcaceae</taxon>
        <taxon>Aliicoccus</taxon>
    </lineage>
</organism>
<keyword evidence="3" id="KW-0547">Nucleotide-binding</keyword>
<keyword evidence="4 7" id="KW-0418">Kinase</keyword>
<evidence type="ECO:0000256" key="6">
    <source>
        <dbReference type="ARBA" id="ARBA00022993"/>
    </source>
</evidence>
<name>A0A662Z5I1_9STAP</name>
<dbReference type="InterPro" id="IPR043129">
    <property type="entry name" value="ATPase_NBD"/>
</dbReference>
<dbReference type="RefSeq" id="WP_091475410.1">
    <property type="nucleotide sequence ID" value="NZ_FOIT01000004.1"/>
</dbReference>
<sequence length="265" mass="28588">MNIGIDAGGTLTKIVLDAPSGRVFYKRNSEEYRKLIEELNRDYPDANYFVTGGKSALFAAELTGNVKTLEEFDATFTGLKRILKEADINIDRFVYLNVGTGTSIHVAEDDAQKRIGGSGVGGGTFIGLSQLLVGESDFDTLVRLSAEGNRDHVDLKVKHIYGDEEPPIPGDLTASNFAYVLNDTSNITDADKVQAVAGLIAETVMTIGLTIGATRDMKNIVLIGSTLTNNDVMHEISHRYGQMLGANTYIVEQGEFSGALGAIYV</sequence>
<dbReference type="NCBIfam" id="NF009842">
    <property type="entry name" value="PRK13317.1"/>
    <property type="match status" value="1"/>
</dbReference>
<keyword evidence="8" id="KW-1185">Reference proteome</keyword>
<dbReference type="GO" id="GO:0015937">
    <property type="term" value="P:coenzyme A biosynthetic process"/>
    <property type="evidence" value="ECO:0007669"/>
    <property type="project" value="UniProtKB-KW"/>
</dbReference>
<keyword evidence="2" id="KW-0808">Transferase</keyword>
<dbReference type="SUPFAM" id="SSF53067">
    <property type="entry name" value="Actin-like ATPase domain"/>
    <property type="match status" value="1"/>
</dbReference>
<protein>
    <submittedName>
        <fullName evidence="7">Pantothenate kinase</fullName>
    </submittedName>
</protein>